<feature type="repeat" description="WD" evidence="3">
    <location>
        <begin position="877"/>
        <end position="918"/>
    </location>
</feature>
<evidence type="ECO:0000256" key="1">
    <source>
        <dbReference type="ARBA" id="ARBA00022574"/>
    </source>
</evidence>
<gene>
    <name evidence="6" type="ORF">RHS03_07866</name>
</gene>
<dbReference type="PANTHER" id="PTHR19848:SF8">
    <property type="entry name" value="F-BOX AND WD REPEAT DOMAIN CONTAINING 7"/>
    <property type="match status" value="1"/>
</dbReference>
<feature type="repeat" description="WD" evidence="3">
    <location>
        <begin position="1206"/>
        <end position="1247"/>
    </location>
</feature>
<feature type="repeat" description="WD" evidence="3">
    <location>
        <begin position="965"/>
        <end position="1006"/>
    </location>
</feature>
<evidence type="ECO:0000259" key="5">
    <source>
        <dbReference type="Pfam" id="PF24883"/>
    </source>
</evidence>
<dbReference type="InterPro" id="IPR036322">
    <property type="entry name" value="WD40_repeat_dom_sf"/>
</dbReference>
<dbReference type="InterPro" id="IPR020472">
    <property type="entry name" value="WD40_PAC1"/>
</dbReference>
<dbReference type="InterPro" id="IPR001680">
    <property type="entry name" value="WD40_rpt"/>
</dbReference>
<protein>
    <submittedName>
        <fullName evidence="6">WD40 repeat-like protein</fullName>
    </submittedName>
</protein>
<dbReference type="CDD" id="cd00200">
    <property type="entry name" value="WD40"/>
    <property type="match status" value="2"/>
</dbReference>
<dbReference type="SUPFAM" id="SSF52540">
    <property type="entry name" value="P-loop containing nucleoside triphosphate hydrolases"/>
    <property type="match status" value="1"/>
</dbReference>
<dbReference type="InterPro" id="IPR027417">
    <property type="entry name" value="P-loop_NTPase"/>
</dbReference>
<feature type="repeat" description="WD" evidence="3">
    <location>
        <begin position="834"/>
        <end position="875"/>
    </location>
</feature>
<feature type="repeat" description="WD" evidence="3">
    <location>
        <begin position="1051"/>
        <end position="1084"/>
    </location>
</feature>
<feature type="repeat" description="WD" evidence="3">
    <location>
        <begin position="1293"/>
        <end position="1327"/>
    </location>
</feature>
<feature type="non-terminal residue" evidence="6">
    <location>
        <position position="1"/>
    </location>
</feature>
<feature type="region of interest" description="Disordered" evidence="4">
    <location>
        <begin position="1"/>
        <end position="103"/>
    </location>
</feature>
<dbReference type="Pfam" id="PF00400">
    <property type="entry name" value="WD40"/>
    <property type="match status" value="13"/>
</dbReference>
<feature type="compositionally biased region" description="Low complexity" evidence="4">
    <location>
        <begin position="33"/>
        <end position="44"/>
    </location>
</feature>
<dbReference type="InterPro" id="IPR015943">
    <property type="entry name" value="WD40/YVTN_repeat-like_dom_sf"/>
</dbReference>
<dbReference type="PROSITE" id="PS50294">
    <property type="entry name" value="WD_REPEATS_REGION"/>
    <property type="match status" value="10"/>
</dbReference>
<dbReference type="PRINTS" id="PR00320">
    <property type="entry name" value="GPROTEINBRPT"/>
</dbReference>
<dbReference type="Gene3D" id="3.40.50.300">
    <property type="entry name" value="P-loop containing nucleotide triphosphate hydrolases"/>
    <property type="match status" value="1"/>
</dbReference>
<dbReference type="PROSITE" id="PS00678">
    <property type="entry name" value="WD_REPEATS_1"/>
    <property type="match status" value="4"/>
</dbReference>
<evidence type="ECO:0000313" key="6">
    <source>
        <dbReference type="EMBL" id="KAF8696469.1"/>
    </source>
</evidence>
<evidence type="ECO:0000256" key="4">
    <source>
        <dbReference type="SAM" id="MobiDB-lite"/>
    </source>
</evidence>
<accession>A0A8H7HP97</accession>
<keyword evidence="2" id="KW-0677">Repeat</keyword>
<proteinExistence type="predicted"/>
<feature type="compositionally biased region" description="Polar residues" evidence="4">
    <location>
        <begin position="45"/>
        <end position="72"/>
    </location>
</feature>
<evidence type="ECO:0000256" key="2">
    <source>
        <dbReference type="ARBA" id="ARBA00022737"/>
    </source>
</evidence>
<dbReference type="PANTHER" id="PTHR19848">
    <property type="entry name" value="WD40 REPEAT PROTEIN"/>
    <property type="match status" value="1"/>
</dbReference>
<dbReference type="InterPro" id="IPR056884">
    <property type="entry name" value="NPHP3-like_N"/>
</dbReference>
<dbReference type="SUPFAM" id="SSF50978">
    <property type="entry name" value="WD40 repeat-like"/>
    <property type="match status" value="2"/>
</dbReference>
<dbReference type="EMBL" id="JACYCD010000343">
    <property type="protein sequence ID" value="KAF8696469.1"/>
    <property type="molecule type" value="Genomic_DNA"/>
</dbReference>
<sequence>MSSTPRTKRGPLDSWVSKITKRPRSNATSPEPISSSSNANQISNDLQETSQTQSATPVPCDTSTTPRPTVQDSVMGGLTPPSSHGPVPIAWPGTPASRKHTANRPRLRRVGAALKDLSQSAGIFPPFQAIITDVISCFETLKIDPGYETEYEALLQELQTLSDSLAYHVPRSNSAHMSDCITRMKRSIAKQTEVIKKRQDQPIERNLDKAEQYRKEVLTAYRGIESAFRQLQTDAIVDIWSSVAEQTVVRWNTRSSEAQHMLMNGMAGTGKTNIAYTFAESLKARGLLGASFLCTRTSSECQDVGRIIPTITYQLARYSMSFQSAVVKVLGSDPDIGTRAITEECERLIKEPITQAKDDIPDGLVVVIDALDECSNAKGVQTILDVLFRVTLNLPLRFFVTSRPEPDIRHRIEAQPDRNRAICVLHEIERSLVEADIELYLREELGSSVSELDLTQLAKLSGTLFIYAATAIRYVRRKGTMIDQDRLEAILNSSSKLANRHAHIDDLYATILDAAVYGSTQDQEEQDETLAILWTAICTREPVDVDTLGALTGIKATKANILLQSLYSVLHVSQGTRTIATLHASFPDYLFDKARSARFYCDEARHSQLLAERCFEVMEDQLRFNICSLETSFIPDSEVQDLEDRIARSISPTLSYVAHHWGDHVVKSAPCETLRKGLEELLSYRLLFWMEVLSLKRTLGKGMSMLSALKPWLTVEDTLSDLVKMLDDSWIFLSKYAAGSVSQSTPHIYISALPFCYHSSSVYKQYWGRTRDLLSLEGSVIEQSQTALLATWRTHSHSLSLAFSPDGSRFAIGFKDGTVHVFDAHSGTVALDPLEGHIGCVRSVAYSPDGLLLVSGSDDGRMLVRDAQTGSCIYDAIKGHKERVTSISFSPDGKHIFSGSNDHTTRMWDSGNGSPIPSFIKHHPSLVLCTTFSPDGKHIACGLGSKECSIVVYSASTSKSLSFPFNAHPSPVYSIAFSPNSKHLVTGHCSGELRVWSLQDGTATHFPPKVHNDRITSIGFLPLGDKLVTGSEDRRIYIWDVGNSYLNSCLLGTHNNLVYSVAFLPNGTQVALCSGNCMVKMWNVLHSTSSCGLHSNALAKHFYWVAISPDGSCTTKMWNALFPTLHSNAPTKDVYLVAILPDGSRIAKTRNPPHSTSSNTSHSNAPAKDVYLVAILPDGSRIAAAGGDKVIYMFNTHNGTPALHPLVAHTKEIVSVAFLLNGRYLVSGSFNNSICLWDATSSKLLSGPLQGHESWIWSVLFSPNSKHVFSASKDKTIHMWCVGNGTLAPGELIGMHKEAVKSAAFSSNGKHVVSGCHNGKIRVWDLQMLSLVFHPFGLQRHQGRIRLVAFLPDGRLIASGSKDSTICIFDLHSGKLVLSPLKGHKYAVMSIVFLPNGKHIVSGLADQSVQVWRVEDGAPACEPLEGHQGRINLVACSLDGVYIVSGLDDLTIQVWKAPGTGVVLELSQSPSSTSDQREPHCAIAGGLTINRDGWTRNSNLQLIFWIPPDMLGLIPRFRNVCIIGLQGNF</sequence>
<organism evidence="6 7">
    <name type="scientific">Rhizoctonia solani</name>
    <dbReference type="NCBI Taxonomy" id="456999"/>
    <lineage>
        <taxon>Eukaryota</taxon>
        <taxon>Fungi</taxon>
        <taxon>Dikarya</taxon>
        <taxon>Basidiomycota</taxon>
        <taxon>Agaricomycotina</taxon>
        <taxon>Agaricomycetes</taxon>
        <taxon>Cantharellales</taxon>
        <taxon>Ceratobasidiaceae</taxon>
        <taxon>Rhizoctonia</taxon>
    </lineage>
</organism>
<feature type="repeat" description="WD" evidence="3">
    <location>
        <begin position="1381"/>
        <end position="1422"/>
    </location>
</feature>
<dbReference type="InterPro" id="IPR019775">
    <property type="entry name" value="WD40_repeat_CS"/>
</dbReference>
<reference evidence="6" key="1">
    <citation type="submission" date="2020-09" db="EMBL/GenBank/DDBJ databases">
        <title>Comparative genome analyses of four rice-infecting Rhizoctonia solani isolates reveal extensive enrichment of homogalacturonan modification genes.</title>
        <authorList>
            <person name="Lee D.-Y."/>
            <person name="Jeon J."/>
            <person name="Kim K.-T."/>
            <person name="Cheong K."/>
            <person name="Song H."/>
            <person name="Choi G."/>
            <person name="Ko J."/>
            <person name="Opiyo S.O."/>
            <person name="Zuo S."/>
            <person name="Madhav S."/>
            <person name="Lee Y.-H."/>
            <person name="Wang G.-L."/>
        </authorList>
    </citation>
    <scope>NUCLEOTIDE SEQUENCE</scope>
    <source>
        <strain evidence="6">AG1-IA WGL</strain>
    </source>
</reference>
<feature type="domain" description="Nephrocystin 3-like N-terminal" evidence="5">
    <location>
        <begin position="245"/>
        <end position="403"/>
    </location>
</feature>
<evidence type="ECO:0000313" key="7">
    <source>
        <dbReference type="Proteomes" id="UP000602905"/>
    </source>
</evidence>
<name>A0A8H7HP97_9AGAM</name>
<feature type="repeat" description="WD" evidence="3">
    <location>
        <begin position="1249"/>
        <end position="1280"/>
    </location>
</feature>
<feature type="repeat" description="WD" evidence="3">
    <location>
        <begin position="1338"/>
        <end position="1379"/>
    </location>
</feature>
<dbReference type="SMART" id="SM00320">
    <property type="entry name" value="WD40"/>
    <property type="match status" value="14"/>
</dbReference>
<dbReference type="Proteomes" id="UP000602905">
    <property type="component" value="Unassembled WGS sequence"/>
</dbReference>
<dbReference type="OrthoDB" id="538223at2759"/>
<keyword evidence="1 3" id="KW-0853">WD repeat</keyword>
<comment type="caution">
    <text evidence="6">The sequence shown here is derived from an EMBL/GenBank/DDBJ whole genome shotgun (WGS) entry which is preliminary data.</text>
</comment>
<evidence type="ECO:0000256" key="3">
    <source>
        <dbReference type="PROSITE-ProRule" id="PRU00221"/>
    </source>
</evidence>
<dbReference type="PROSITE" id="PS50082">
    <property type="entry name" value="WD_REPEATS_2"/>
    <property type="match status" value="11"/>
</dbReference>
<dbReference type="Pfam" id="PF24883">
    <property type="entry name" value="NPHP3_N"/>
    <property type="match status" value="1"/>
</dbReference>
<feature type="repeat" description="WD" evidence="3">
    <location>
        <begin position="1008"/>
        <end position="1041"/>
    </location>
</feature>
<feature type="repeat" description="WD" evidence="3">
    <location>
        <begin position="1424"/>
        <end position="1456"/>
    </location>
</feature>
<dbReference type="Gene3D" id="2.130.10.10">
    <property type="entry name" value="YVTN repeat-like/Quinoprotein amine dehydrogenase"/>
    <property type="match status" value="4"/>
</dbReference>